<feature type="domain" description="DUF2087" evidence="1">
    <location>
        <begin position="90"/>
        <end position="156"/>
    </location>
</feature>
<dbReference type="AlphaFoldDB" id="A0A1G7TJG4"/>
<dbReference type="Pfam" id="PF09860">
    <property type="entry name" value="DUF2087"/>
    <property type="match status" value="1"/>
</dbReference>
<dbReference type="Gene3D" id="1.10.10.10">
    <property type="entry name" value="Winged helix-like DNA-binding domain superfamily/Winged helix DNA-binding domain"/>
    <property type="match status" value="1"/>
</dbReference>
<evidence type="ECO:0000313" key="2">
    <source>
        <dbReference type="EMBL" id="SDG34789.1"/>
    </source>
</evidence>
<evidence type="ECO:0000313" key="3">
    <source>
        <dbReference type="Proteomes" id="UP000199706"/>
    </source>
</evidence>
<dbReference type="GO" id="GO:0006355">
    <property type="term" value="P:regulation of DNA-templated transcription"/>
    <property type="evidence" value="ECO:0007669"/>
    <property type="project" value="UniProtKB-ARBA"/>
</dbReference>
<dbReference type="CDD" id="cd00090">
    <property type="entry name" value="HTH_ARSR"/>
    <property type="match status" value="1"/>
</dbReference>
<sequence length="157" mass="18134">MGWNRRVIAQALSLTGPTISHHLSRLVDVDLVTMDKEGNTHVYSLNASNLQNFQKHFELTAITEAQSSPFPANADAETQRILKSFVVGGRLVKIPEMLKKRRVILRWLVEQLDPVREYSEKEINTFLKKFHEDCATLRRELVDGQLMTRKDSIYRRA</sequence>
<dbReference type="InterPro" id="IPR036388">
    <property type="entry name" value="WH-like_DNA-bd_sf"/>
</dbReference>
<dbReference type="Proteomes" id="UP000199706">
    <property type="component" value="Unassembled WGS sequence"/>
</dbReference>
<dbReference type="InterPro" id="IPR018656">
    <property type="entry name" value="DUF2087"/>
</dbReference>
<reference evidence="2 3" key="1">
    <citation type="submission" date="2016-10" db="EMBL/GenBank/DDBJ databases">
        <authorList>
            <person name="de Groot N.N."/>
        </authorList>
    </citation>
    <scope>NUCLEOTIDE SEQUENCE [LARGE SCALE GENOMIC DNA]</scope>
    <source>
        <strain evidence="2 3">LMG 2247</strain>
    </source>
</reference>
<dbReference type="EMBL" id="FNCJ01000003">
    <property type="protein sequence ID" value="SDG34789.1"/>
    <property type="molecule type" value="Genomic_DNA"/>
</dbReference>
<organism evidence="2 3">
    <name type="scientific">Paraburkholderia phenazinium</name>
    <dbReference type="NCBI Taxonomy" id="60549"/>
    <lineage>
        <taxon>Bacteria</taxon>
        <taxon>Pseudomonadati</taxon>
        <taxon>Pseudomonadota</taxon>
        <taxon>Betaproteobacteria</taxon>
        <taxon>Burkholderiales</taxon>
        <taxon>Burkholderiaceae</taxon>
        <taxon>Paraburkholderia</taxon>
    </lineage>
</organism>
<dbReference type="RefSeq" id="WP_090683049.1">
    <property type="nucleotide sequence ID" value="NZ_CADERL010000022.1"/>
</dbReference>
<dbReference type="InterPro" id="IPR011991">
    <property type="entry name" value="ArsR-like_HTH"/>
</dbReference>
<proteinExistence type="predicted"/>
<dbReference type="SUPFAM" id="SSF46785">
    <property type="entry name" value="Winged helix' DNA-binding domain"/>
    <property type="match status" value="1"/>
</dbReference>
<dbReference type="InterPro" id="IPR036390">
    <property type="entry name" value="WH_DNA-bd_sf"/>
</dbReference>
<name>A0A1G7TJG4_9BURK</name>
<protein>
    <recommendedName>
        <fullName evidence="1">DUF2087 domain-containing protein</fullName>
    </recommendedName>
</protein>
<gene>
    <name evidence="2" type="ORF">SAMN05216466_10324</name>
</gene>
<evidence type="ECO:0000259" key="1">
    <source>
        <dbReference type="Pfam" id="PF09860"/>
    </source>
</evidence>
<accession>A0A1G7TJG4</accession>
<dbReference type="OrthoDB" id="6867569at2"/>